<dbReference type="EMBL" id="QSWD01000003">
    <property type="protein sequence ID" value="RGP02707.1"/>
    <property type="molecule type" value="Genomic_DNA"/>
</dbReference>
<keyword evidence="7" id="KW-0067">ATP-binding</keyword>
<dbReference type="SUPFAM" id="SSF90123">
    <property type="entry name" value="ABC transporter transmembrane region"/>
    <property type="match status" value="1"/>
</dbReference>
<evidence type="ECO:0000259" key="6">
    <source>
        <dbReference type="PROSITE" id="PS50929"/>
    </source>
</evidence>
<dbReference type="PANTHER" id="PTHR24221:SF654">
    <property type="entry name" value="ATP-BINDING CASSETTE SUB-FAMILY B MEMBER 6"/>
    <property type="match status" value="1"/>
</dbReference>
<gene>
    <name evidence="7" type="ORF">DXA79_05650</name>
</gene>
<accession>A0A3E5HLL6</accession>
<dbReference type="InterPro" id="IPR027417">
    <property type="entry name" value="P-loop_NTPase"/>
</dbReference>
<keyword evidence="2 5" id="KW-0812">Transmembrane</keyword>
<dbReference type="Pfam" id="PF00664">
    <property type="entry name" value="ABC_membrane"/>
    <property type="match status" value="1"/>
</dbReference>
<evidence type="ECO:0000256" key="1">
    <source>
        <dbReference type="ARBA" id="ARBA00004651"/>
    </source>
</evidence>
<reference evidence="7 8" key="1">
    <citation type="submission" date="2018-08" db="EMBL/GenBank/DDBJ databases">
        <title>A genome reference for cultivated species of the human gut microbiota.</title>
        <authorList>
            <person name="Zou Y."/>
            <person name="Xue W."/>
            <person name="Luo G."/>
        </authorList>
    </citation>
    <scope>NUCLEOTIDE SEQUENCE [LARGE SCALE GENOMIC DNA]</scope>
    <source>
        <strain evidence="7 8">OF05-12</strain>
    </source>
</reference>
<comment type="subcellular location">
    <subcellularLocation>
        <location evidence="1">Cell membrane</location>
        <topology evidence="1">Multi-pass membrane protein</topology>
    </subcellularLocation>
</comment>
<evidence type="ECO:0000313" key="7">
    <source>
        <dbReference type="EMBL" id="RGP02707.1"/>
    </source>
</evidence>
<dbReference type="PANTHER" id="PTHR24221">
    <property type="entry name" value="ATP-BINDING CASSETTE SUB-FAMILY B"/>
    <property type="match status" value="1"/>
</dbReference>
<feature type="transmembrane region" description="Helical" evidence="5">
    <location>
        <begin position="54"/>
        <end position="79"/>
    </location>
</feature>
<name>A0A3E5HLL6_BIFPS</name>
<sequence length="245" mass="27965">MMLQERIGKLNTFTSEIVRSMRTVKLCNAERCMLLKFKKRVNEIKEVNLLNDKVYSFVTPVQNLISIFCTGVIVCYGVHLMDVHLLTYGSFVAYVMLFFQLVTPVGGLFTFYLSCQTIKGSLKKNQPCHRISREVDMENFAYNNVDYLELKSVSFGYNDNEVLHDVSMRLEKGGRYAIIGPSGSGKTTIINTITGLYSANSGAIAINESLLDGQHLEEWRRWFTVVSQDNLLFSTTIKENLFFWS</sequence>
<dbReference type="RefSeq" id="WP_117612095.1">
    <property type="nucleotide sequence ID" value="NZ_QSWD01000003.1"/>
</dbReference>
<evidence type="ECO:0000313" key="8">
    <source>
        <dbReference type="Proteomes" id="UP000261031"/>
    </source>
</evidence>
<comment type="caution">
    <text evidence="7">The sequence shown here is derived from an EMBL/GenBank/DDBJ whole genome shotgun (WGS) entry which is preliminary data.</text>
</comment>
<proteinExistence type="predicted"/>
<dbReference type="PROSITE" id="PS50929">
    <property type="entry name" value="ABC_TM1F"/>
    <property type="match status" value="1"/>
</dbReference>
<feature type="transmembrane region" description="Helical" evidence="5">
    <location>
        <begin position="91"/>
        <end position="114"/>
    </location>
</feature>
<dbReference type="GO" id="GO:0005524">
    <property type="term" value="F:ATP binding"/>
    <property type="evidence" value="ECO:0007669"/>
    <property type="project" value="UniProtKB-KW"/>
</dbReference>
<dbReference type="GO" id="GO:0034040">
    <property type="term" value="F:ATPase-coupled lipid transmembrane transporter activity"/>
    <property type="evidence" value="ECO:0007669"/>
    <property type="project" value="TreeGrafter"/>
</dbReference>
<keyword evidence="4 5" id="KW-0472">Membrane</keyword>
<dbReference type="GO" id="GO:0140359">
    <property type="term" value="F:ABC-type transporter activity"/>
    <property type="evidence" value="ECO:0007669"/>
    <property type="project" value="InterPro"/>
</dbReference>
<evidence type="ECO:0000256" key="5">
    <source>
        <dbReference type="SAM" id="Phobius"/>
    </source>
</evidence>
<dbReference type="Pfam" id="PF00005">
    <property type="entry name" value="ABC_tran"/>
    <property type="match status" value="1"/>
</dbReference>
<protein>
    <submittedName>
        <fullName evidence="7">ABC transporter ATP-binding protein</fullName>
    </submittedName>
</protein>
<dbReference type="GO" id="GO:0005886">
    <property type="term" value="C:plasma membrane"/>
    <property type="evidence" value="ECO:0007669"/>
    <property type="project" value="UniProtKB-SubCell"/>
</dbReference>
<dbReference type="SUPFAM" id="SSF52540">
    <property type="entry name" value="P-loop containing nucleoside triphosphate hydrolases"/>
    <property type="match status" value="1"/>
</dbReference>
<keyword evidence="3 5" id="KW-1133">Transmembrane helix</keyword>
<evidence type="ECO:0000256" key="4">
    <source>
        <dbReference type="ARBA" id="ARBA00023136"/>
    </source>
</evidence>
<evidence type="ECO:0000256" key="2">
    <source>
        <dbReference type="ARBA" id="ARBA00022692"/>
    </source>
</evidence>
<dbReference type="InterPro" id="IPR036640">
    <property type="entry name" value="ABC1_TM_sf"/>
</dbReference>
<dbReference type="Gene3D" id="3.40.50.300">
    <property type="entry name" value="P-loop containing nucleotide triphosphate hydrolases"/>
    <property type="match status" value="1"/>
</dbReference>
<dbReference type="GO" id="GO:0016887">
    <property type="term" value="F:ATP hydrolysis activity"/>
    <property type="evidence" value="ECO:0007669"/>
    <property type="project" value="InterPro"/>
</dbReference>
<evidence type="ECO:0000256" key="3">
    <source>
        <dbReference type="ARBA" id="ARBA00022989"/>
    </source>
</evidence>
<dbReference type="InterPro" id="IPR039421">
    <property type="entry name" value="Type_1_exporter"/>
</dbReference>
<dbReference type="InterPro" id="IPR011527">
    <property type="entry name" value="ABC1_TM_dom"/>
</dbReference>
<organism evidence="7 8">
    <name type="scientific">Bifidobacterium pseudocatenulatum</name>
    <dbReference type="NCBI Taxonomy" id="28026"/>
    <lineage>
        <taxon>Bacteria</taxon>
        <taxon>Bacillati</taxon>
        <taxon>Actinomycetota</taxon>
        <taxon>Actinomycetes</taxon>
        <taxon>Bifidobacteriales</taxon>
        <taxon>Bifidobacteriaceae</taxon>
        <taxon>Bifidobacterium</taxon>
    </lineage>
</organism>
<dbReference type="Proteomes" id="UP000261031">
    <property type="component" value="Unassembled WGS sequence"/>
</dbReference>
<dbReference type="AlphaFoldDB" id="A0A3E5HLL6"/>
<dbReference type="InterPro" id="IPR003439">
    <property type="entry name" value="ABC_transporter-like_ATP-bd"/>
</dbReference>
<dbReference type="Gene3D" id="1.20.1560.10">
    <property type="entry name" value="ABC transporter type 1, transmembrane domain"/>
    <property type="match status" value="1"/>
</dbReference>
<feature type="domain" description="ABC transmembrane type-1" evidence="6">
    <location>
        <begin position="1"/>
        <end position="117"/>
    </location>
</feature>
<keyword evidence="7" id="KW-0547">Nucleotide-binding</keyword>